<dbReference type="GO" id="GO:0015716">
    <property type="term" value="P:organic phosphonate transport"/>
    <property type="evidence" value="ECO:0007669"/>
    <property type="project" value="InterPro"/>
</dbReference>
<keyword evidence="2" id="KW-1185">Reference proteome</keyword>
<accession>A0A387FGS8</accession>
<organism evidence="1 2">
    <name type="scientific">Rhizobium jaguaris</name>
    <dbReference type="NCBI Taxonomy" id="1312183"/>
    <lineage>
        <taxon>Bacteria</taxon>
        <taxon>Pseudomonadati</taxon>
        <taxon>Pseudomonadota</taxon>
        <taxon>Alphaproteobacteria</taxon>
        <taxon>Hyphomicrobiales</taxon>
        <taxon>Rhizobiaceae</taxon>
        <taxon>Rhizobium/Agrobacterium group</taxon>
        <taxon>Rhizobium</taxon>
    </lineage>
</organism>
<dbReference type="Pfam" id="PF06754">
    <property type="entry name" value="PhnG"/>
    <property type="match status" value="1"/>
</dbReference>
<reference evidence="1 2" key="1">
    <citation type="submission" date="2018-10" db="EMBL/GenBank/DDBJ databases">
        <title>Rhizobium etli, R. leguminosarum and a new Rhizobium genospecies from Phaseolus dumosus.</title>
        <authorList>
            <person name="Ramirez-Puebla S.T."/>
            <person name="Rogel-Hernandez M.A."/>
            <person name="Guerrero G."/>
            <person name="Ormeno-Orrillo E."/>
            <person name="Martinez-Romero J.C."/>
            <person name="Negrete-Yankelevich S."/>
            <person name="Martinez-Romero E."/>
        </authorList>
    </citation>
    <scope>NUCLEOTIDE SEQUENCE [LARGE SCALE GENOMIC DNA]</scope>
    <source>
        <strain evidence="1 2">CCGE525</strain>
    </source>
</reference>
<dbReference type="OrthoDB" id="530475at2"/>
<keyword evidence="1" id="KW-0456">Lyase</keyword>
<sequence length="160" mass="17960">MVQDDTQDVAAGDNADRKRWMGILARAGRSELEEAWSALREQPAYEWLRQPEVGLVMVRARAGGTGDAFNMTEMSMTRCALRLADGTTGYAYVQGRDTRQAELAAVFDALMQKPEHRFAIASTVIERLEGKQAERRQQKSLKAASTKVEFFTMVRAETKK</sequence>
<dbReference type="NCBIfam" id="TIGR03293">
    <property type="entry name" value="PhnG_redo"/>
    <property type="match status" value="1"/>
</dbReference>
<gene>
    <name evidence="1" type="primary">phnG</name>
    <name evidence="1" type="ORF">CCGE525_02025</name>
</gene>
<dbReference type="GO" id="GO:0016829">
    <property type="term" value="F:lyase activity"/>
    <property type="evidence" value="ECO:0007669"/>
    <property type="project" value="UniProtKB-KW"/>
</dbReference>
<protein>
    <submittedName>
        <fullName evidence="1">Phosphonate C-P lyase system protein PhnG</fullName>
    </submittedName>
</protein>
<evidence type="ECO:0000313" key="2">
    <source>
        <dbReference type="Proteomes" id="UP000282195"/>
    </source>
</evidence>
<dbReference type="AlphaFoldDB" id="A0A387FGS8"/>
<dbReference type="GO" id="GO:0019634">
    <property type="term" value="P:organic phosphonate metabolic process"/>
    <property type="evidence" value="ECO:0007669"/>
    <property type="project" value="InterPro"/>
</dbReference>
<dbReference type="InterPro" id="IPR009609">
    <property type="entry name" value="Phosphonate_metab_PhnG"/>
</dbReference>
<dbReference type="KEGG" id="rjg:CCGE525_02025"/>
<evidence type="ECO:0000313" key="1">
    <source>
        <dbReference type="EMBL" id="AYG57729.1"/>
    </source>
</evidence>
<dbReference type="EMBL" id="CP032694">
    <property type="protein sequence ID" value="AYG57729.1"/>
    <property type="molecule type" value="Genomic_DNA"/>
</dbReference>
<proteinExistence type="predicted"/>
<dbReference type="Proteomes" id="UP000282195">
    <property type="component" value="Chromosome"/>
</dbReference>
<dbReference type="RefSeq" id="WP_120702824.1">
    <property type="nucleotide sequence ID" value="NZ_CP032694.1"/>
</dbReference>
<name>A0A387FGS8_9HYPH</name>